<keyword evidence="12" id="KW-1185">Reference proteome</keyword>
<dbReference type="PANTHER" id="PTHR24039:SF48">
    <property type="entry name" value="FIBRILLIN-2 ISOFORM X1-RELATED"/>
    <property type="match status" value="1"/>
</dbReference>
<keyword evidence="2" id="KW-0964">Secreted</keyword>
<feature type="domain" description="EGF-like" evidence="10">
    <location>
        <begin position="215"/>
        <end position="256"/>
    </location>
</feature>
<dbReference type="InterPro" id="IPR001881">
    <property type="entry name" value="EGF-like_Ca-bd_dom"/>
</dbReference>
<comment type="caution">
    <text evidence="9">Lacks conserved residue(s) required for the propagation of feature annotation.</text>
</comment>
<dbReference type="InterPro" id="IPR000742">
    <property type="entry name" value="EGF"/>
</dbReference>
<evidence type="ECO:0000256" key="7">
    <source>
        <dbReference type="ARBA" id="ARBA00023157"/>
    </source>
</evidence>
<organism evidence="11 12">
    <name type="scientific">Aquila chrysaetos chrysaetos</name>
    <dbReference type="NCBI Taxonomy" id="223781"/>
    <lineage>
        <taxon>Eukaryota</taxon>
        <taxon>Metazoa</taxon>
        <taxon>Chordata</taxon>
        <taxon>Craniata</taxon>
        <taxon>Vertebrata</taxon>
        <taxon>Euteleostomi</taxon>
        <taxon>Archelosauria</taxon>
        <taxon>Archosauria</taxon>
        <taxon>Dinosauria</taxon>
        <taxon>Saurischia</taxon>
        <taxon>Theropoda</taxon>
        <taxon>Coelurosauria</taxon>
        <taxon>Aves</taxon>
        <taxon>Neognathae</taxon>
        <taxon>Neoaves</taxon>
        <taxon>Telluraves</taxon>
        <taxon>Accipitrimorphae</taxon>
        <taxon>Accipitriformes</taxon>
        <taxon>Accipitridae</taxon>
        <taxon>Accipitrinae</taxon>
        <taxon>Aquila</taxon>
    </lineage>
</organism>
<sequence>MVLARVCAVARACAQAPPRRRCPPPFAAAVVSICERNPQICGPGRCVPRQGGYTCLCHPGFWLSTQDVDECRRSPWPCPNGHCENSVGSYRCLCSPGYRPSAAGTNCQGQWGPWVPPTGTPGSLGGLSLARVLADVDECAQSPPPCTHGCCENLPGSYCCACPTSYWGTVPDEPYIDECKNHLACPGRCANTEGSFRCECRHGYRAGTGGAPCTDVNECLEGDFCFPHGECLNTEGSYTCLCAQGYTSTPQGTACTDVDECQHGGVCKGGRCANTDGSFECHCPAGFRTDADKALCQDVDECQEYSDSLCGAQRCDNIPGSYHCCQLFGPQLCWGGVCLNASPGFSCYCPSGYYY</sequence>
<evidence type="ECO:0000256" key="6">
    <source>
        <dbReference type="ARBA" id="ARBA00022737"/>
    </source>
</evidence>
<keyword evidence="4 9" id="KW-0245">EGF-like domain</keyword>
<name>A0A663FHA8_AQUCH</name>
<evidence type="ECO:0000256" key="4">
    <source>
        <dbReference type="ARBA" id="ARBA00022536"/>
    </source>
</evidence>
<dbReference type="AlphaFoldDB" id="A0A663FHA8"/>
<dbReference type="InterPro" id="IPR000152">
    <property type="entry name" value="EGF-type_Asp/Asn_hydroxyl_site"/>
</dbReference>
<dbReference type="FunFam" id="2.10.25.10:FF:000019">
    <property type="entry name" value="latent-transforming growth factor beta-binding protein 1 isoform X2"/>
    <property type="match status" value="1"/>
</dbReference>
<evidence type="ECO:0000256" key="3">
    <source>
        <dbReference type="ARBA" id="ARBA00022530"/>
    </source>
</evidence>
<dbReference type="GO" id="GO:0005509">
    <property type="term" value="F:calcium ion binding"/>
    <property type="evidence" value="ECO:0007669"/>
    <property type="project" value="InterPro"/>
</dbReference>
<dbReference type="InterPro" id="IPR009030">
    <property type="entry name" value="Growth_fac_rcpt_cys_sf"/>
</dbReference>
<comment type="subcellular location">
    <subcellularLocation>
        <location evidence="1">Secreted</location>
        <location evidence="1">Extracellular space</location>
        <location evidence="1">Extracellular matrix</location>
    </subcellularLocation>
</comment>
<dbReference type="Pfam" id="PF07645">
    <property type="entry name" value="EGF_CA"/>
    <property type="match status" value="7"/>
</dbReference>
<dbReference type="InterPro" id="IPR049883">
    <property type="entry name" value="NOTCH1_EGF-like"/>
</dbReference>
<reference evidence="11" key="2">
    <citation type="submission" date="2025-09" db="UniProtKB">
        <authorList>
            <consortium name="Ensembl"/>
        </authorList>
    </citation>
    <scope>IDENTIFICATION</scope>
</reference>
<accession>A0A663FHA8</accession>
<dbReference type="FunFam" id="2.10.25.10:FF:000194">
    <property type="entry name" value="Latent transforming growth factor beta binding protein 2"/>
    <property type="match status" value="1"/>
</dbReference>
<dbReference type="PROSITE" id="PS01187">
    <property type="entry name" value="EGF_CA"/>
    <property type="match status" value="3"/>
</dbReference>
<proteinExistence type="predicted"/>
<dbReference type="PANTHER" id="PTHR24039">
    <property type="entry name" value="FIBRILLIN-RELATED"/>
    <property type="match status" value="1"/>
</dbReference>
<keyword evidence="6" id="KW-0677">Repeat</keyword>
<dbReference type="FunFam" id="2.10.25.10:FF:000017">
    <property type="entry name" value="latent-transforming growth factor beta-binding protein 4 isoform X1"/>
    <property type="match status" value="2"/>
</dbReference>
<dbReference type="Proteomes" id="UP000472275">
    <property type="component" value="Unassembled WGS sequence"/>
</dbReference>
<evidence type="ECO:0000313" key="12">
    <source>
        <dbReference type="Proteomes" id="UP000472275"/>
    </source>
</evidence>
<dbReference type="CDD" id="cd00054">
    <property type="entry name" value="EGF_CA"/>
    <property type="match status" value="4"/>
</dbReference>
<dbReference type="PROSITE" id="PS01186">
    <property type="entry name" value="EGF_2"/>
    <property type="match status" value="4"/>
</dbReference>
<evidence type="ECO:0000256" key="9">
    <source>
        <dbReference type="PROSITE-ProRule" id="PRU00076"/>
    </source>
</evidence>
<dbReference type="FunFam" id="2.10.25.10:FF:000160">
    <property type="entry name" value="latent-transforming growth factor beta-binding protein 4 isoform X2"/>
    <property type="match status" value="1"/>
</dbReference>
<dbReference type="InParanoid" id="A0A663FHA8"/>
<evidence type="ECO:0000256" key="2">
    <source>
        <dbReference type="ARBA" id="ARBA00022525"/>
    </source>
</evidence>
<dbReference type="Gene3D" id="2.10.25.10">
    <property type="entry name" value="Laminin"/>
    <property type="match status" value="7"/>
</dbReference>
<dbReference type="SUPFAM" id="SSF57184">
    <property type="entry name" value="Growth factor receptor domain"/>
    <property type="match status" value="2"/>
</dbReference>
<dbReference type="GO" id="GO:0031012">
    <property type="term" value="C:extracellular matrix"/>
    <property type="evidence" value="ECO:0007669"/>
    <property type="project" value="UniProtKB-ARBA"/>
</dbReference>
<evidence type="ECO:0000256" key="1">
    <source>
        <dbReference type="ARBA" id="ARBA00004498"/>
    </source>
</evidence>
<feature type="domain" description="EGF-like" evidence="10">
    <location>
        <begin position="67"/>
        <end position="108"/>
    </location>
</feature>
<keyword evidence="3" id="KW-0272">Extracellular matrix</keyword>
<evidence type="ECO:0000256" key="8">
    <source>
        <dbReference type="ARBA" id="ARBA00023180"/>
    </source>
</evidence>
<keyword evidence="5" id="KW-0732">Signal</keyword>
<dbReference type="SMART" id="SM00179">
    <property type="entry name" value="EGF_CA"/>
    <property type="match status" value="7"/>
</dbReference>
<protein>
    <recommendedName>
        <fullName evidence="10">EGF-like domain-containing protein</fullName>
    </recommendedName>
</protein>
<feature type="domain" description="EGF-like" evidence="10">
    <location>
        <begin position="257"/>
        <end position="297"/>
    </location>
</feature>
<dbReference type="PROSITE" id="PS50026">
    <property type="entry name" value="EGF_3"/>
    <property type="match status" value="3"/>
</dbReference>
<reference evidence="11" key="1">
    <citation type="submission" date="2025-08" db="UniProtKB">
        <authorList>
            <consortium name="Ensembl"/>
        </authorList>
    </citation>
    <scope>IDENTIFICATION</scope>
</reference>
<keyword evidence="7" id="KW-1015">Disulfide bond</keyword>
<dbReference type="PROSITE" id="PS00010">
    <property type="entry name" value="ASX_HYDROXYL"/>
    <property type="match status" value="3"/>
</dbReference>
<dbReference type="SMART" id="SM00181">
    <property type="entry name" value="EGF"/>
    <property type="match status" value="5"/>
</dbReference>
<evidence type="ECO:0000256" key="5">
    <source>
        <dbReference type="ARBA" id="ARBA00022729"/>
    </source>
</evidence>
<keyword evidence="8" id="KW-0325">Glycoprotein</keyword>
<evidence type="ECO:0000313" key="11">
    <source>
        <dbReference type="Ensembl" id="ENSACCP00020024005.1"/>
    </source>
</evidence>
<dbReference type="Ensembl" id="ENSACCT00020025070.1">
    <property type="protein sequence ID" value="ENSACCP00020024005.1"/>
    <property type="gene ID" value="ENSACCG00020016473.1"/>
</dbReference>
<dbReference type="InterPro" id="IPR018097">
    <property type="entry name" value="EGF_Ca-bd_CS"/>
</dbReference>
<dbReference type="GeneTree" id="ENSGT00940000158234"/>
<dbReference type="SUPFAM" id="SSF57196">
    <property type="entry name" value="EGF/Laminin"/>
    <property type="match status" value="2"/>
</dbReference>
<evidence type="ECO:0000259" key="10">
    <source>
        <dbReference type="PROSITE" id="PS50026"/>
    </source>
</evidence>